<dbReference type="PROSITE" id="PS00109">
    <property type="entry name" value="PROTEIN_KINASE_TYR"/>
    <property type="match status" value="1"/>
</dbReference>
<dbReference type="InterPro" id="IPR000719">
    <property type="entry name" value="Prot_kinase_dom"/>
</dbReference>
<dbReference type="Proteomes" id="UP000037712">
    <property type="component" value="Unassembled WGS sequence"/>
</dbReference>
<dbReference type="CDD" id="cd17748">
    <property type="entry name" value="BRCT_DNA_ligase_like"/>
    <property type="match status" value="1"/>
</dbReference>
<reference evidence="4" key="2">
    <citation type="submission" date="2015-01" db="EMBL/GenBank/DDBJ databases">
        <title>Draft genome sequence of potential hydrocarbon metabolising strain of Rhodococcus rhodochrous.</title>
        <authorList>
            <person name="Aggarwal R.K."/>
            <person name="Dawar C."/>
        </authorList>
    </citation>
    <scope>NUCLEOTIDE SEQUENCE [LARGE SCALE GENOMIC DNA]</scope>
    <source>
        <strain evidence="4">KG-21</strain>
    </source>
</reference>
<sequence length="365" mass="40551">MGRLEVGGSVVNDDGIRYELCERIGEGGFGETYLAYRLARNSDRRVRRVCVKVCHNIDDWHGEAFFGRLLHGNDRAVALHDSFVVAAGRGGRRRLHLLVFEYMPDGTVADLVEADGRGWSPSRVRTEVGALLKLLATMHNVGITHRDITPQNVFLRGGRLVLGDFGISRMTLDPRKAKVTAFTPDFVPDAVWVHHNWGPGDDVFQLGLLACTLLSGEIWTARDVKQLRTLTAPDDLKCWIWHATAAKAKKYVDALDAREALTTLAKVSMRSGRGPASLEGHRVVFTGKLQRWTRNEAAELVRRAGGHVQDAVGDSTTLLVRGDVRNGLNESEGRKLYAVRERLRLGQRISIVGQTGLERLLGQRH</sequence>
<dbReference type="AlphaFoldDB" id="A0A0M8PFI8"/>
<keyword evidence="3" id="KW-0723">Serine/threonine-protein kinase</keyword>
<dbReference type="SUPFAM" id="SSF52113">
    <property type="entry name" value="BRCT domain"/>
    <property type="match status" value="1"/>
</dbReference>
<evidence type="ECO:0000259" key="2">
    <source>
        <dbReference type="PROSITE" id="PS50172"/>
    </source>
</evidence>
<dbReference type="PANTHER" id="PTHR24361">
    <property type="entry name" value="MITOGEN-ACTIVATED KINASE KINASE KINASE"/>
    <property type="match status" value="1"/>
</dbReference>
<dbReference type="Pfam" id="PF00069">
    <property type="entry name" value="Pkinase"/>
    <property type="match status" value="1"/>
</dbReference>
<dbReference type="InterPro" id="IPR001357">
    <property type="entry name" value="BRCT_dom"/>
</dbReference>
<feature type="domain" description="BRCT" evidence="2">
    <location>
        <begin position="273"/>
        <end position="365"/>
    </location>
</feature>
<dbReference type="Gene3D" id="1.10.510.10">
    <property type="entry name" value="Transferase(Phosphotransferase) domain 1"/>
    <property type="match status" value="1"/>
</dbReference>
<accession>A0A0M8PFI8</accession>
<dbReference type="SUPFAM" id="SSF56112">
    <property type="entry name" value="Protein kinase-like (PK-like)"/>
    <property type="match status" value="1"/>
</dbReference>
<evidence type="ECO:0000259" key="1">
    <source>
        <dbReference type="PROSITE" id="PS50011"/>
    </source>
</evidence>
<evidence type="ECO:0000313" key="3">
    <source>
        <dbReference type="EMBL" id="KOS53895.1"/>
    </source>
</evidence>
<dbReference type="PROSITE" id="PS50011">
    <property type="entry name" value="PROTEIN_KINASE_DOM"/>
    <property type="match status" value="1"/>
</dbReference>
<dbReference type="GO" id="GO:0005737">
    <property type="term" value="C:cytoplasm"/>
    <property type="evidence" value="ECO:0007669"/>
    <property type="project" value="TreeGrafter"/>
</dbReference>
<dbReference type="InterPro" id="IPR053235">
    <property type="entry name" value="Ser_Thr_kinase"/>
</dbReference>
<reference evidence="3 4" key="1">
    <citation type="journal article" date="2015" name="Genome Announc.">
        <title>Draft Genome Sequence of Rhodococcus rhodochrous Strain KG-21, a Soil Isolate from Oil Fields of Krishna-Godavari Basin, India.</title>
        <authorList>
            <person name="Dawar C."/>
            <person name="Aggarwal R.K."/>
        </authorList>
    </citation>
    <scope>NUCLEOTIDE SEQUENCE [LARGE SCALE GENOMIC DNA]</scope>
    <source>
        <strain evidence="3 4">KG-21</strain>
    </source>
</reference>
<gene>
    <name evidence="3" type="ORF">Z051_23000</name>
</gene>
<dbReference type="GO" id="GO:0004674">
    <property type="term" value="F:protein serine/threonine kinase activity"/>
    <property type="evidence" value="ECO:0007669"/>
    <property type="project" value="UniProtKB-KW"/>
</dbReference>
<evidence type="ECO:0000313" key="4">
    <source>
        <dbReference type="Proteomes" id="UP000037712"/>
    </source>
</evidence>
<protein>
    <submittedName>
        <fullName evidence="3">Serine/threonine protein kinase</fullName>
    </submittedName>
</protein>
<dbReference type="Gene3D" id="3.40.50.10190">
    <property type="entry name" value="BRCT domain"/>
    <property type="match status" value="1"/>
</dbReference>
<dbReference type="SMART" id="SM00220">
    <property type="entry name" value="S_TKc"/>
    <property type="match status" value="1"/>
</dbReference>
<keyword evidence="3" id="KW-0808">Transferase</keyword>
<dbReference type="InterPro" id="IPR036420">
    <property type="entry name" value="BRCT_dom_sf"/>
</dbReference>
<keyword evidence="3" id="KW-0418">Kinase</keyword>
<dbReference type="InterPro" id="IPR011009">
    <property type="entry name" value="Kinase-like_dom_sf"/>
</dbReference>
<dbReference type="PATRIC" id="fig|1441923.3.peg.4998"/>
<comment type="caution">
    <text evidence="3">The sequence shown here is derived from an EMBL/GenBank/DDBJ whole genome shotgun (WGS) entry which is preliminary data.</text>
</comment>
<feature type="domain" description="Protein kinase" evidence="1">
    <location>
        <begin position="18"/>
        <end position="284"/>
    </location>
</feature>
<dbReference type="PROSITE" id="PS50172">
    <property type="entry name" value="BRCT"/>
    <property type="match status" value="1"/>
</dbReference>
<organism evidence="3 4">
    <name type="scientific">Rhodococcus rhodochrous KG-21</name>
    <dbReference type="NCBI Taxonomy" id="1441923"/>
    <lineage>
        <taxon>Bacteria</taxon>
        <taxon>Bacillati</taxon>
        <taxon>Actinomycetota</taxon>
        <taxon>Actinomycetes</taxon>
        <taxon>Mycobacteriales</taxon>
        <taxon>Nocardiaceae</taxon>
        <taxon>Rhodococcus</taxon>
    </lineage>
</organism>
<dbReference type="EMBL" id="AZYO01000088">
    <property type="protein sequence ID" value="KOS53895.1"/>
    <property type="molecule type" value="Genomic_DNA"/>
</dbReference>
<dbReference type="RefSeq" id="WP_054374714.1">
    <property type="nucleotide sequence ID" value="NZ_AZYO01000088.1"/>
</dbReference>
<dbReference type="GO" id="GO:0005524">
    <property type="term" value="F:ATP binding"/>
    <property type="evidence" value="ECO:0007669"/>
    <property type="project" value="InterPro"/>
</dbReference>
<proteinExistence type="predicted"/>
<dbReference type="InterPro" id="IPR008266">
    <property type="entry name" value="Tyr_kinase_AS"/>
</dbReference>
<name>A0A0M8PFI8_RHORH</name>